<evidence type="ECO:0000256" key="1">
    <source>
        <dbReference type="ARBA" id="ARBA00004635"/>
    </source>
</evidence>
<evidence type="ECO:0000256" key="5">
    <source>
        <dbReference type="ARBA" id="ARBA00023288"/>
    </source>
</evidence>
<dbReference type="InterPro" id="IPR050305">
    <property type="entry name" value="Small_GTPase_Rab"/>
</dbReference>
<evidence type="ECO:0000256" key="7">
    <source>
        <dbReference type="ARBA" id="ARBA00053444"/>
    </source>
</evidence>
<evidence type="ECO:0000256" key="3">
    <source>
        <dbReference type="ARBA" id="ARBA00022741"/>
    </source>
</evidence>
<accession>A0A6P4YM79</accession>
<evidence type="ECO:0000256" key="8">
    <source>
        <dbReference type="ARBA" id="ARBA00067099"/>
    </source>
</evidence>
<dbReference type="PROSITE" id="PS51419">
    <property type="entry name" value="RAB"/>
    <property type="match status" value="1"/>
</dbReference>
<keyword evidence="5" id="KW-0449">Lipoprotein</keyword>
<dbReference type="Proteomes" id="UP000515135">
    <property type="component" value="Unplaced"/>
</dbReference>
<keyword evidence="6" id="KW-0636">Prenylation</keyword>
<evidence type="ECO:0000256" key="4">
    <source>
        <dbReference type="ARBA" id="ARBA00023134"/>
    </source>
</evidence>
<dbReference type="GO" id="GO:0016020">
    <property type="term" value="C:membrane"/>
    <property type="evidence" value="ECO:0007669"/>
    <property type="project" value="UniProtKB-SubCell"/>
</dbReference>
<dbReference type="SUPFAM" id="SSF52540">
    <property type="entry name" value="P-loop containing nucleoside triphosphate hydrolases"/>
    <property type="match status" value="1"/>
</dbReference>
<protein>
    <recommendedName>
        <fullName evidence="8">Ras-related protein Rab-1</fullName>
    </recommendedName>
    <alternativeName>
        <fullName evidence="9">Small GTP-binding protein rab1</fullName>
    </alternativeName>
</protein>
<comment type="function">
    <text evidence="7">Protein transport. Probably involved in vesicular traffic from ER to Golgi.</text>
</comment>
<dbReference type="PROSITE" id="PS51420">
    <property type="entry name" value="RHO"/>
    <property type="match status" value="1"/>
</dbReference>
<dbReference type="SMART" id="SM00176">
    <property type="entry name" value="RAN"/>
    <property type="match status" value="1"/>
</dbReference>
<dbReference type="InterPro" id="IPR027417">
    <property type="entry name" value="P-loop_NTPase"/>
</dbReference>
<dbReference type="InterPro" id="IPR005225">
    <property type="entry name" value="Small_GTP-bd"/>
</dbReference>
<dbReference type="SMART" id="SM00173">
    <property type="entry name" value="RAS"/>
    <property type="match status" value="1"/>
</dbReference>
<dbReference type="GeneID" id="109468882"/>
<keyword evidence="10" id="KW-1185">Reference proteome</keyword>
<dbReference type="RefSeq" id="XP_019622819.1">
    <property type="nucleotide sequence ID" value="XM_019767260.1"/>
</dbReference>
<dbReference type="GO" id="GO:0003924">
    <property type="term" value="F:GTPase activity"/>
    <property type="evidence" value="ECO:0007669"/>
    <property type="project" value="InterPro"/>
</dbReference>
<dbReference type="Gene3D" id="3.40.50.300">
    <property type="entry name" value="P-loop containing nucleotide triphosphate hydrolases"/>
    <property type="match status" value="1"/>
</dbReference>
<sequence>MAAAAADEPTIFKILVLGDIDVGKTCFIHRFCGGGFLESYISTIGIDFKEKMIKLDGEPYKLQIWDTAGQERYRTLTTAYYRGATGILLMYDITGEHSFINLAKWLRNIEQNASTDVQLLLVGNKCDMENRVVELERAQKLADSFDLELIEASAKENINVEEAFLALAKKMNDCRSRKLSRKVSARDVIRWDKLDQSDEDLKKSNCSC</sequence>
<gene>
    <name evidence="11" type="primary">LOC109468882</name>
</gene>
<evidence type="ECO:0000313" key="11">
    <source>
        <dbReference type="RefSeq" id="XP_019622819.1"/>
    </source>
</evidence>
<dbReference type="NCBIfam" id="TIGR00231">
    <property type="entry name" value="small_GTP"/>
    <property type="match status" value="1"/>
</dbReference>
<keyword evidence="3" id="KW-0547">Nucleotide-binding</keyword>
<dbReference type="AlphaFoldDB" id="A0A6P4YM79"/>
<dbReference type="FunFam" id="3.40.50.300:FF:001018">
    <property type="entry name" value="Rab family GTPase"/>
    <property type="match status" value="1"/>
</dbReference>
<evidence type="ECO:0000313" key="10">
    <source>
        <dbReference type="Proteomes" id="UP000515135"/>
    </source>
</evidence>
<organism evidence="10 11">
    <name type="scientific">Branchiostoma belcheri</name>
    <name type="common">Amphioxus</name>
    <dbReference type="NCBI Taxonomy" id="7741"/>
    <lineage>
        <taxon>Eukaryota</taxon>
        <taxon>Metazoa</taxon>
        <taxon>Chordata</taxon>
        <taxon>Cephalochordata</taxon>
        <taxon>Leptocardii</taxon>
        <taxon>Amphioxiformes</taxon>
        <taxon>Branchiostomatidae</taxon>
        <taxon>Branchiostoma</taxon>
    </lineage>
</organism>
<dbReference type="GO" id="GO:0005525">
    <property type="term" value="F:GTP binding"/>
    <property type="evidence" value="ECO:0007669"/>
    <property type="project" value="UniProtKB-KW"/>
</dbReference>
<evidence type="ECO:0000256" key="2">
    <source>
        <dbReference type="ARBA" id="ARBA00006270"/>
    </source>
</evidence>
<comment type="subcellular location">
    <subcellularLocation>
        <location evidence="1">Membrane</location>
        <topology evidence="1">Lipid-anchor</topology>
    </subcellularLocation>
</comment>
<reference evidence="11" key="1">
    <citation type="submission" date="2025-08" db="UniProtKB">
        <authorList>
            <consortium name="RefSeq"/>
        </authorList>
    </citation>
    <scope>IDENTIFICATION</scope>
    <source>
        <tissue evidence="11">Gonad</tissue>
    </source>
</reference>
<comment type="similarity">
    <text evidence="2">Belongs to the small GTPase superfamily. Rab family.</text>
</comment>
<dbReference type="PANTHER" id="PTHR47980">
    <property type="entry name" value="LD44762P"/>
    <property type="match status" value="1"/>
</dbReference>
<dbReference type="KEGG" id="bbel:109468882"/>
<dbReference type="PRINTS" id="PR00449">
    <property type="entry name" value="RASTRNSFRMNG"/>
</dbReference>
<dbReference type="PROSITE" id="PS51421">
    <property type="entry name" value="RAS"/>
    <property type="match status" value="1"/>
</dbReference>
<keyword evidence="4" id="KW-0342">GTP-binding</keyword>
<dbReference type="OrthoDB" id="9989112at2759"/>
<evidence type="ECO:0000256" key="6">
    <source>
        <dbReference type="ARBA" id="ARBA00023289"/>
    </source>
</evidence>
<name>A0A6P4YM79_BRABE</name>
<evidence type="ECO:0000256" key="9">
    <source>
        <dbReference type="ARBA" id="ARBA00081865"/>
    </source>
</evidence>
<proteinExistence type="inferred from homology"/>
<dbReference type="SMART" id="SM00175">
    <property type="entry name" value="RAB"/>
    <property type="match status" value="1"/>
</dbReference>
<dbReference type="InterPro" id="IPR001806">
    <property type="entry name" value="Small_GTPase"/>
</dbReference>
<dbReference type="SMART" id="SM00174">
    <property type="entry name" value="RHO"/>
    <property type="match status" value="1"/>
</dbReference>
<dbReference type="Pfam" id="PF00071">
    <property type="entry name" value="Ras"/>
    <property type="match status" value="1"/>
</dbReference>